<evidence type="ECO:0000259" key="2">
    <source>
        <dbReference type="Pfam" id="PF00793"/>
    </source>
</evidence>
<dbReference type="PATRIC" id="fig|137591.25.peg.1011"/>
<dbReference type="InterPro" id="IPR052899">
    <property type="entry name" value="Class-I_DAHP_synthase"/>
</dbReference>
<dbReference type="EMBL" id="JWHU01000016">
    <property type="protein sequence ID" value="KIU20737.1"/>
    <property type="molecule type" value="Genomic_DNA"/>
</dbReference>
<dbReference type="InterPro" id="IPR006218">
    <property type="entry name" value="DAHP1/KDSA"/>
</dbReference>
<dbReference type="GO" id="GO:0009073">
    <property type="term" value="P:aromatic amino acid family biosynthetic process"/>
    <property type="evidence" value="ECO:0007669"/>
    <property type="project" value="InterPro"/>
</dbReference>
<feature type="domain" description="DAHP synthetase I/KDSA" evidence="2">
    <location>
        <begin position="80"/>
        <end position="323"/>
    </location>
</feature>
<gene>
    <name evidence="3" type="primary">aroF_1</name>
    <name evidence="3" type="ORF">QX99_01043</name>
</gene>
<name>A0A0D1LQD0_9LACO</name>
<evidence type="ECO:0000313" key="4">
    <source>
        <dbReference type="Proteomes" id="UP000032287"/>
    </source>
</evidence>
<dbReference type="PANTHER" id="PTHR43018:SF1">
    <property type="entry name" value="PROTEIN AROA(G)"/>
    <property type="match status" value="1"/>
</dbReference>
<proteinExistence type="predicted"/>
<dbReference type="SUPFAM" id="SSF51569">
    <property type="entry name" value="Aldolase"/>
    <property type="match status" value="1"/>
</dbReference>
<dbReference type="Pfam" id="PF00793">
    <property type="entry name" value="DAHP_synth_1"/>
    <property type="match status" value="1"/>
</dbReference>
<accession>A0A0D1LQD0</accession>
<dbReference type="NCBIfam" id="NF006421">
    <property type="entry name" value="PRK08673.1"/>
    <property type="match status" value="1"/>
</dbReference>
<evidence type="ECO:0000256" key="1">
    <source>
        <dbReference type="ARBA" id="ARBA00022679"/>
    </source>
</evidence>
<dbReference type="GO" id="GO:0016832">
    <property type="term" value="F:aldehyde-lyase activity"/>
    <property type="evidence" value="ECO:0007669"/>
    <property type="project" value="InterPro"/>
</dbReference>
<dbReference type="EC" id="2.5.1.54" evidence="3"/>
<dbReference type="NCBIfam" id="NF009239">
    <property type="entry name" value="PRK12595.1"/>
    <property type="match status" value="1"/>
</dbReference>
<dbReference type="STRING" id="137591.AO080_09780"/>
<protein>
    <submittedName>
        <fullName evidence="3">AroF_1 protein</fullName>
        <ecNumber evidence="3">2.5.1.54</ecNumber>
    </submittedName>
</protein>
<sequence>MILVMKDVATAQKTLASATAVGLEHVFLNENRVGFATVKTLAEVPFVDETAVVETITKHPAALKSSRLFHPADTIITTAHSQIGGDNFVFMAGPDSIESAEHIQRMGEAVKAAGATLLRGGSYKPRTSPYSFQGLGEAGLRMHRAAADALGMDMITEIMDTRDVEIVGQYTDIFQVGTRNMQNFSLLKALGAQNKPVALKRGMSATIDELLSAAEYIAAGGNDQIILIERGIRTFDNKYTRNTMDVSAIPVLQELTHYPVVADPSHAAGVAQHVAAVGLAAVAAGAQGLMVEIHDNPAAAFVDGAQALTPTQFAELAKKAVAIREVVKFG</sequence>
<dbReference type="InterPro" id="IPR013785">
    <property type="entry name" value="Aldolase_TIM"/>
</dbReference>
<dbReference type="GO" id="GO:0003849">
    <property type="term" value="F:3-deoxy-7-phosphoheptulonate synthase activity"/>
    <property type="evidence" value="ECO:0007669"/>
    <property type="project" value="UniProtKB-EC"/>
</dbReference>
<keyword evidence="4" id="KW-1185">Reference proteome</keyword>
<reference evidence="3 4" key="1">
    <citation type="journal article" date="2015" name="Microbiology (Mosc.)">
        <title>Genomics of the Weissella cibaria species with an examination of its metabolic traits.</title>
        <authorList>
            <person name="Lynch K.M."/>
            <person name="Lucid A."/>
            <person name="Arendt E.K."/>
            <person name="Sleator R.D."/>
            <person name="Lucey B."/>
            <person name="Coffey A."/>
        </authorList>
    </citation>
    <scope>NUCLEOTIDE SEQUENCE [LARGE SCALE GENOMIC DNA]</scope>
    <source>
        <strain evidence="3 4">MG1</strain>
    </source>
</reference>
<evidence type="ECO:0000313" key="3">
    <source>
        <dbReference type="EMBL" id="KIU20737.1"/>
    </source>
</evidence>
<organism evidence="3 4">
    <name type="scientific">Weissella cibaria</name>
    <dbReference type="NCBI Taxonomy" id="137591"/>
    <lineage>
        <taxon>Bacteria</taxon>
        <taxon>Bacillati</taxon>
        <taxon>Bacillota</taxon>
        <taxon>Bacilli</taxon>
        <taxon>Lactobacillales</taxon>
        <taxon>Lactobacillaceae</taxon>
        <taxon>Weissella</taxon>
    </lineage>
</organism>
<dbReference type="eggNOG" id="COG2876">
    <property type="taxonomic scope" value="Bacteria"/>
</dbReference>
<dbReference type="Proteomes" id="UP000032287">
    <property type="component" value="Unassembled WGS sequence"/>
</dbReference>
<dbReference type="InterPro" id="IPR006268">
    <property type="entry name" value="DAHP_syn_2"/>
</dbReference>
<dbReference type="NCBIfam" id="TIGR01361">
    <property type="entry name" value="DAHP_synth_Bsub"/>
    <property type="match status" value="1"/>
</dbReference>
<dbReference type="Gene3D" id="3.20.20.70">
    <property type="entry name" value="Aldolase class I"/>
    <property type="match status" value="1"/>
</dbReference>
<dbReference type="AlphaFoldDB" id="A0A0D1LQD0"/>
<dbReference type="PANTHER" id="PTHR43018">
    <property type="entry name" value="PHOSPHO-2-DEHYDRO-3-DEOXYHEPTONATE ALDOLASE"/>
    <property type="match status" value="1"/>
</dbReference>
<comment type="caution">
    <text evidence="3">The sequence shown here is derived from an EMBL/GenBank/DDBJ whole genome shotgun (WGS) entry which is preliminary data.</text>
</comment>
<dbReference type="RefSeq" id="WP_043711258.1">
    <property type="nucleotide sequence ID" value="NZ_JALOCT010000008.1"/>
</dbReference>
<keyword evidence="1 3" id="KW-0808">Transferase</keyword>